<evidence type="ECO:0000313" key="2">
    <source>
        <dbReference type="Proteomes" id="UP000235406"/>
    </source>
</evidence>
<dbReference type="AlphaFoldDB" id="A0A2N7JVU1"/>
<name>A0A2N7JVU1_9VIBR</name>
<sequence length="72" mass="9122">MHFWTLWGPFDSYFEYWSLINRKKFQYIYVIYFSKNGMIYKCLVKTLHDYDFYHINRLLHTKAQRMTLVKIR</sequence>
<protein>
    <submittedName>
        <fullName evidence="1">Uncharacterized protein</fullName>
    </submittedName>
</protein>
<dbReference type="EMBL" id="MCZK01000168">
    <property type="protein sequence ID" value="PMM63783.1"/>
    <property type="molecule type" value="Genomic_DNA"/>
</dbReference>
<gene>
    <name evidence="1" type="ORF">BCT49_17260</name>
</gene>
<dbReference type="Proteomes" id="UP000235406">
    <property type="component" value="Unassembled WGS sequence"/>
</dbReference>
<proteinExistence type="predicted"/>
<accession>A0A2N7JVU1</accession>
<organism evidence="1 2">
    <name type="scientific">Vibrio lentus</name>
    <dbReference type="NCBI Taxonomy" id="136468"/>
    <lineage>
        <taxon>Bacteria</taxon>
        <taxon>Pseudomonadati</taxon>
        <taxon>Pseudomonadota</taxon>
        <taxon>Gammaproteobacteria</taxon>
        <taxon>Vibrionales</taxon>
        <taxon>Vibrionaceae</taxon>
        <taxon>Vibrio</taxon>
    </lineage>
</organism>
<evidence type="ECO:0000313" key="1">
    <source>
        <dbReference type="EMBL" id="PMM63783.1"/>
    </source>
</evidence>
<reference evidence="2" key="1">
    <citation type="submission" date="2016-07" db="EMBL/GenBank/DDBJ databases">
        <title>Nontailed viruses are major unrecognized killers of bacteria in the ocean.</title>
        <authorList>
            <person name="Kauffman K."/>
            <person name="Hussain F."/>
            <person name="Yang J."/>
            <person name="Arevalo P."/>
            <person name="Brown J."/>
            <person name="Cutler M."/>
            <person name="Kelly L."/>
            <person name="Polz M.F."/>
        </authorList>
    </citation>
    <scope>NUCLEOTIDE SEQUENCE [LARGE SCALE GENOMIC DNA]</scope>
    <source>
        <strain evidence="2">10N.261.46.F8</strain>
    </source>
</reference>
<comment type="caution">
    <text evidence="1">The sequence shown here is derived from an EMBL/GenBank/DDBJ whole genome shotgun (WGS) entry which is preliminary data.</text>
</comment>